<accession>A0AAP0HM45</accession>
<protein>
    <submittedName>
        <fullName evidence="1">Uncharacterized protein</fullName>
    </submittedName>
</protein>
<dbReference type="Proteomes" id="UP001419268">
    <property type="component" value="Unassembled WGS sequence"/>
</dbReference>
<organism evidence="1 2">
    <name type="scientific">Stephania cephalantha</name>
    <dbReference type="NCBI Taxonomy" id="152367"/>
    <lineage>
        <taxon>Eukaryota</taxon>
        <taxon>Viridiplantae</taxon>
        <taxon>Streptophyta</taxon>
        <taxon>Embryophyta</taxon>
        <taxon>Tracheophyta</taxon>
        <taxon>Spermatophyta</taxon>
        <taxon>Magnoliopsida</taxon>
        <taxon>Ranunculales</taxon>
        <taxon>Menispermaceae</taxon>
        <taxon>Menispermoideae</taxon>
        <taxon>Cissampelideae</taxon>
        <taxon>Stephania</taxon>
    </lineage>
</organism>
<evidence type="ECO:0000313" key="2">
    <source>
        <dbReference type="Proteomes" id="UP001419268"/>
    </source>
</evidence>
<evidence type="ECO:0000313" key="1">
    <source>
        <dbReference type="EMBL" id="KAK9089401.1"/>
    </source>
</evidence>
<gene>
    <name evidence="1" type="ORF">Scep_028483</name>
</gene>
<reference evidence="1 2" key="1">
    <citation type="submission" date="2024-01" db="EMBL/GenBank/DDBJ databases">
        <title>Genome assemblies of Stephania.</title>
        <authorList>
            <person name="Yang L."/>
        </authorList>
    </citation>
    <scope>NUCLEOTIDE SEQUENCE [LARGE SCALE GENOMIC DNA]</scope>
    <source>
        <strain evidence="1">JXDWG</strain>
        <tissue evidence="1">Leaf</tissue>
    </source>
</reference>
<name>A0AAP0HM45_9MAGN</name>
<keyword evidence="2" id="KW-1185">Reference proteome</keyword>
<comment type="caution">
    <text evidence="1">The sequence shown here is derived from an EMBL/GenBank/DDBJ whole genome shotgun (WGS) entry which is preliminary data.</text>
</comment>
<sequence>MVKTILHELVKLCGISIKGHLSLVPIDMEPEPIILAYIDLNLQVHLKGKDKENELALTSF</sequence>
<dbReference type="AlphaFoldDB" id="A0AAP0HM45"/>
<proteinExistence type="predicted"/>
<dbReference type="EMBL" id="JBBNAG010000012">
    <property type="protein sequence ID" value="KAK9089401.1"/>
    <property type="molecule type" value="Genomic_DNA"/>
</dbReference>